<feature type="transmembrane region" description="Helical" evidence="8">
    <location>
        <begin position="162"/>
        <end position="180"/>
    </location>
</feature>
<dbReference type="GO" id="GO:0046677">
    <property type="term" value="P:response to antibiotic"/>
    <property type="evidence" value="ECO:0007669"/>
    <property type="project" value="UniProtKB-KW"/>
</dbReference>
<dbReference type="CDD" id="cd17321">
    <property type="entry name" value="MFS_MMR_MDR_like"/>
    <property type="match status" value="1"/>
</dbReference>
<feature type="transmembrane region" description="Helical" evidence="8">
    <location>
        <begin position="132"/>
        <end position="150"/>
    </location>
</feature>
<evidence type="ECO:0000256" key="2">
    <source>
        <dbReference type="ARBA" id="ARBA00022448"/>
    </source>
</evidence>
<comment type="subcellular location">
    <subcellularLocation>
        <location evidence="1">Cell membrane</location>
        <topology evidence="1">Multi-pass membrane protein</topology>
    </subcellularLocation>
</comment>
<keyword evidence="5 8" id="KW-1133">Transmembrane helix</keyword>
<proteinExistence type="predicted"/>
<dbReference type="PRINTS" id="PR01036">
    <property type="entry name" value="TCRTETB"/>
</dbReference>
<feature type="transmembrane region" description="Helical" evidence="8">
    <location>
        <begin position="351"/>
        <end position="377"/>
    </location>
</feature>
<feature type="transmembrane region" description="Helical" evidence="8">
    <location>
        <begin position="7"/>
        <end position="29"/>
    </location>
</feature>
<dbReference type="InterPro" id="IPR036259">
    <property type="entry name" value="MFS_trans_sf"/>
</dbReference>
<keyword evidence="7" id="KW-0046">Antibiotic resistance</keyword>
<feature type="transmembrane region" description="Helical" evidence="8">
    <location>
        <begin position="263"/>
        <end position="286"/>
    </location>
</feature>
<evidence type="ECO:0000256" key="1">
    <source>
        <dbReference type="ARBA" id="ARBA00004651"/>
    </source>
</evidence>
<feature type="transmembrane region" description="Helical" evidence="8">
    <location>
        <begin position="398"/>
        <end position="416"/>
    </location>
</feature>
<feature type="transmembrane region" description="Helical" evidence="8">
    <location>
        <begin position="73"/>
        <end position="93"/>
    </location>
</feature>
<comment type="caution">
    <text evidence="10">The sequence shown here is derived from an EMBL/GenBank/DDBJ whole genome shotgun (WGS) entry which is preliminary data.</text>
</comment>
<dbReference type="PROSITE" id="PS50850">
    <property type="entry name" value="MFS"/>
    <property type="match status" value="1"/>
</dbReference>
<keyword evidence="3" id="KW-1003">Cell membrane</keyword>
<dbReference type="EMBL" id="VIVR01000001">
    <property type="protein sequence ID" value="TWE16279.1"/>
    <property type="molecule type" value="Genomic_DNA"/>
</dbReference>
<keyword evidence="2" id="KW-0813">Transport</keyword>
<evidence type="ECO:0000259" key="9">
    <source>
        <dbReference type="PROSITE" id="PS50850"/>
    </source>
</evidence>
<accession>A0A561EL40</accession>
<dbReference type="InterPro" id="IPR020846">
    <property type="entry name" value="MFS_dom"/>
</dbReference>
<feature type="transmembrane region" description="Helical" evidence="8">
    <location>
        <begin position="192"/>
        <end position="213"/>
    </location>
</feature>
<dbReference type="OrthoDB" id="9781469at2"/>
<feature type="transmembrane region" description="Helical" evidence="8">
    <location>
        <begin position="99"/>
        <end position="120"/>
    </location>
</feature>
<evidence type="ECO:0000313" key="10">
    <source>
        <dbReference type="EMBL" id="TWE16279.1"/>
    </source>
</evidence>
<keyword evidence="6 8" id="KW-0472">Membrane</keyword>
<evidence type="ECO:0000256" key="8">
    <source>
        <dbReference type="SAM" id="Phobius"/>
    </source>
</evidence>
<feature type="transmembrane region" description="Helical" evidence="8">
    <location>
        <begin position="476"/>
        <end position="495"/>
    </location>
</feature>
<evidence type="ECO:0000256" key="7">
    <source>
        <dbReference type="ARBA" id="ARBA00023251"/>
    </source>
</evidence>
<keyword evidence="11" id="KW-1185">Reference proteome</keyword>
<dbReference type="SUPFAM" id="SSF103473">
    <property type="entry name" value="MFS general substrate transporter"/>
    <property type="match status" value="1"/>
</dbReference>
<feature type="transmembrane region" description="Helical" evidence="8">
    <location>
        <begin position="298"/>
        <end position="319"/>
    </location>
</feature>
<dbReference type="GO" id="GO:0005886">
    <property type="term" value="C:plasma membrane"/>
    <property type="evidence" value="ECO:0007669"/>
    <property type="project" value="UniProtKB-SubCell"/>
</dbReference>
<dbReference type="InterPro" id="IPR004638">
    <property type="entry name" value="EmrB-like"/>
</dbReference>
<feature type="transmembrane region" description="Helical" evidence="8">
    <location>
        <begin position="219"/>
        <end position="242"/>
    </location>
</feature>
<dbReference type="GO" id="GO:0022857">
    <property type="term" value="F:transmembrane transporter activity"/>
    <property type="evidence" value="ECO:0007669"/>
    <property type="project" value="InterPro"/>
</dbReference>
<evidence type="ECO:0000256" key="5">
    <source>
        <dbReference type="ARBA" id="ARBA00022989"/>
    </source>
</evidence>
<evidence type="ECO:0000256" key="3">
    <source>
        <dbReference type="ARBA" id="ARBA00022475"/>
    </source>
</evidence>
<dbReference type="InterPro" id="IPR011701">
    <property type="entry name" value="MFS"/>
</dbReference>
<keyword evidence="4 8" id="KW-0812">Transmembrane</keyword>
<dbReference type="PANTHER" id="PTHR42718">
    <property type="entry name" value="MAJOR FACILITATOR SUPERFAMILY MULTIDRUG TRANSPORTER MFSC"/>
    <property type="match status" value="1"/>
</dbReference>
<feature type="domain" description="Major facilitator superfamily (MFS) profile" evidence="9">
    <location>
        <begin position="7"/>
        <end position="499"/>
    </location>
</feature>
<dbReference type="Gene3D" id="1.20.1720.10">
    <property type="entry name" value="Multidrug resistance protein D"/>
    <property type="match status" value="1"/>
</dbReference>
<feature type="transmembrane region" description="Helical" evidence="8">
    <location>
        <begin position="49"/>
        <end position="66"/>
    </location>
</feature>
<sequence length="516" mass="53840">MERKWWTLIAVSVATFMLLLDITVVNVALPSIRKDLNASFTDLQWVFDAYTLTLAALVLTAGSLADRLGRRRTFAAGLAIFSLASLLCAVAPNPTFLNLARAVQGVGGAVMFAVSLALVAQEFAAGRERGMAMGMYGATIGVAVAVGPLIGGALTDSLGWESIFYLNVPIGAAAMVVTYLKLRESRDPNATHVDWAGVATFSISLFLLVLALVRGNAEGWGSALIVSLFVGSAVLMVAFIVVEQVVSEPMLPLGLFRRRAFTGVQLAAFAVSSSLFALFLYLTLYLQNYLGLSPFQAGVRYLPITVLSFVVAPIAGVLLSRVQARVMLSIGLAAIGLGLLLMSGIEASSDWTTLLGGFLIAGAGVGLINPVIADVAVSVVPKENSGMAAGINDTFRQVGIAVGIAVWGAILIGSGTDKIRELTAGTPSATGSHPRELAEAASSGNLGQVLATVAPQSRQAVSDAAREGFLSGLNTVLMLGALLSFAGAALALWLVREHEIEREAVEPEPEPAPRAS</sequence>
<name>A0A561EL40_9ACTN</name>
<dbReference type="RefSeq" id="WP_145788283.1">
    <property type="nucleotide sequence ID" value="NZ_BAAABR010000002.1"/>
</dbReference>
<evidence type="ECO:0000313" key="11">
    <source>
        <dbReference type="Proteomes" id="UP000318416"/>
    </source>
</evidence>
<dbReference type="Gene3D" id="1.20.1250.20">
    <property type="entry name" value="MFS general substrate transporter like domains"/>
    <property type="match status" value="1"/>
</dbReference>
<reference evidence="10 11" key="1">
    <citation type="submission" date="2019-06" db="EMBL/GenBank/DDBJ databases">
        <title>Sequencing the genomes of 1000 actinobacteria strains.</title>
        <authorList>
            <person name="Klenk H.-P."/>
        </authorList>
    </citation>
    <scope>NUCLEOTIDE SEQUENCE [LARGE SCALE GENOMIC DNA]</scope>
    <source>
        <strain evidence="10 11">DSM 41649</strain>
    </source>
</reference>
<feature type="transmembrane region" description="Helical" evidence="8">
    <location>
        <begin position="326"/>
        <end position="345"/>
    </location>
</feature>
<dbReference type="NCBIfam" id="TIGR00711">
    <property type="entry name" value="efflux_EmrB"/>
    <property type="match status" value="1"/>
</dbReference>
<organism evidence="10 11">
    <name type="scientific">Kitasatospora atroaurantiaca</name>
    <dbReference type="NCBI Taxonomy" id="285545"/>
    <lineage>
        <taxon>Bacteria</taxon>
        <taxon>Bacillati</taxon>
        <taxon>Actinomycetota</taxon>
        <taxon>Actinomycetes</taxon>
        <taxon>Kitasatosporales</taxon>
        <taxon>Streptomycetaceae</taxon>
        <taxon>Kitasatospora</taxon>
    </lineage>
</organism>
<dbReference type="Proteomes" id="UP000318416">
    <property type="component" value="Unassembled WGS sequence"/>
</dbReference>
<dbReference type="AlphaFoldDB" id="A0A561EL40"/>
<dbReference type="Pfam" id="PF07690">
    <property type="entry name" value="MFS_1"/>
    <property type="match status" value="1"/>
</dbReference>
<dbReference type="PANTHER" id="PTHR42718:SF49">
    <property type="entry name" value="EXPORT PROTEIN"/>
    <property type="match status" value="1"/>
</dbReference>
<evidence type="ECO:0000256" key="6">
    <source>
        <dbReference type="ARBA" id="ARBA00023136"/>
    </source>
</evidence>
<gene>
    <name evidence="10" type="ORF">FB465_1256</name>
</gene>
<protein>
    <submittedName>
        <fullName evidence="10">EmrB/QacA subfamily drug resistance transporter</fullName>
    </submittedName>
</protein>
<evidence type="ECO:0000256" key="4">
    <source>
        <dbReference type="ARBA" id="ARBA00022692"/>
    </source>
</evidence>